<accession>A0A5J4VNE6</accession>
<dbReference type="EMBL" id="SNRW01006046">
    <property type="protein sequence ID" value="KAA6383839.1"/>
    <property type="molecule type" value="Genomic_DNA"/>
</dbReference>
<evidence type="ECO:0000313" key="2">
    <source>
        <dbReference type="EMBL" id="KAA6383839.1"/>
    </source>
</evidence>
<gene>
    <name evidence="2" type="ORF">EZS28_020636</name>
</gene>
<dbReference type="AlphaFoldDB" id="A0A5J4VNE6"/>
<reference evidence="2 3" key="1">
    <citation type="submission" date="2019-03" db="EMBL/GenBank/DDBJ databases">
        <title>Single cell metagenomics reveals metabolic interactions within the superorganism composed of flagellate Streblomastix strix and complex community of Bacteroidetes bacteria on its surface.</title>
        <authorList>
            <person name="Treitli S.C."/>
            <person name="Kolisko M."/>
            <person name="Husnik F."/>
            <person name="Keeling P."/>
            <person name="Hampl V."/>
        </authorList>
    </citation>
    <scope>NUCLEOTIDE SEQUENCE [LARGE SCALE GENOMIC DNA]</scope>
    <source>
        <strain evidence="2">ST1C</strain>
    </source>
</reference>
<organism evidence="2 3">
    <name type="scientific">Streblomastix strix</name>
    <dbReference type="NCBI Taxonomy" id="222440"/>
    <lineage>
        <taxon>Eukaryota</taxon>
        <taxon>Metamonada</taxon>
        <taxon>Preaxostyla</taxon>
        <taxon>Oxymonadida</taxon>
        <taxon>Streblomastigidae</taxon>
        <taxon>Streblomastix</taxon>
    </lineage>
</organism>
<comment type="caution">
    <text evidence="2">The sequence shown here is derived from an EMBL/GenBank/DDBJ whole genome shotgun (WGS) entry which is preliminary data.</text>
</comment>
<evidence type="ECO:0000256" key="1">
    <source>
        <dbReference type="SAM" id="MobiDB-lite"/>
    </source>
</evidence>
<evidence type="ECO:0000313" key="3">
    <source>
        <dbReference type="Proteomes" id="UP000324800"/>
    </source>
</evidence>
<dbReference type="Proteomes" id="UP000324800">
    <property type="component" value="Unassembled WGS sequence"/>
</dbReference>
<proteinExistence type="predicted"/>
<protein>
    <submittedName>
        <fullName evidence="2">Uncharacterized protein</fullName>
    </submittedName>
</protein>
<name>A0A5J4VNE6_9EUKA</name>
<sequence length="191" mass="19614">MAPFASMIQNSFPSFTIDPGGEVTATCCALIIGVAPFLSGSRSEPPTTNGESLKAQFNTTTLVADLNNTHNQGHSIYSFKLGCNTKQGEFDVAACISVASCVASATDIECGIADEQCASVAGTGEAFDGSGGNNGGAVSFAGHVSQQINSSSKRIASRPLKDSPPLSALEQGGKSGKGRMEVVYIDGLSYY</sequence>
<feature type="region of interest" description="Disordered" evidence="1">
    <location>
        <begin position="151"/>
        <end position="174"/>
    </location>
</feature>